<dbReference type="Gene3D" id="1.10.1380.10">
    <property type="entry name" value="Neutral endopeptidase , domain2"/>
    <property type="match status" value="1"/>
</dbReference>
<protein>
    <recommendedName>
        <fullName evidence="4">Peptidase M13 N-terminal domain-containing protein</fullName>
    </recommendedName>
</protein>
<evidence type="ECO:0000313" key="2">
    <source>
        <dbReference type="EMBL" id="CAF4515286.1"/>
    </source>
</evidence>
<dbReference type="Proteomes" id="UP000682733">
    <property type="component" value="Unassembled WGS sequence"/>
</dbReference>
<accession>A0A8S2XQM6</accession>
<dbReference type="Proteomes" id="UP000677228">
    <property type="component" value="Unassembled WGS sequence"/>
</dbReference>
<dbReference type="InterPro" id="IPR042089">
    <property type="entry name" value="Peptidase_M13_dom_2"/>
</dbReference>
<evidence type="ECO:0000313" key="3">
    <source>
        <dbReference type="Proteomes" id="UP000682733"/>
    </source>
</evidence>
<dbReference type="EMBL" id="CAJOBA010099505">
    <property type="protein sequence ID" value="CAF4515286.1"/>
    <property type="molecule type" value="Genomic_DNA"/>
</dbReference>
<evidence type="ECO:0000313" key="1">
    <source>
        <dbReference type="EMBL" id="CAF1659282.1"/>
    </source>
</evidence>
<dbReference type="Gene3D" id="3.40.390.10">
    <property type="entry name" value="Collagenase (Catalytic Domain)"/>
    <property type="match status" value="1"/>
</dbReference>
<proteinExistence type="predicted"/>
<evidence type="ECO:0008006" key="4">
    <source>
        <dbReference type="Google" id="ProtNLM"/>
    </source>
</evidence>
<comment type="caution">
    <text evidence="2">The sequence shown here is derived from an EMBL/GenBank/DDBJ whole genome shotgun (WGS) entry which is preliminary data.</text>
</comment>
<organism evidence="2 3">
    <name type="scientific">Didymodactylos carnosus</name>
    <dbReference type="NCBI Taxonomy" id="1234261"/>
    <lineage>
        <taxon>Eukaryota</taxon>
        <taxon>Metazoa</taxon>
        <taxon>Spiralia</taxon>
        <taxon>Gnathifera</taxon>
        <taxon>Rotifera</taxon>
        <taxon>Eurotatoria</taxon>
        <taxon>Bdelloidea</taxon>
        <taxon>Philodinida</taxon>
        <taxon>Philodinidae</taxon>
        <taxon>Didymodactylos</taxon>
    </lineage>
</organism>
<reference evidence="2" key="1">
    <citation type="submission" date="2021-02" db="EMBL/GenBank/DDBJ databases">
        <authorList>
            <person name="Nowell W R."/>
        </authorList>
    </citation>
    <scope>NUCLEOTIDE SEQUENCE</scope>
</reference>
<dbReference type="EMBL" id="CAJNOK010069368">
    <property type="protein sequence ID" value="CAF1659282.1"/>
    <property type="molecule type" value="Genomic_DNA"/>
</dbReference>
<name>A0A8S2XQM6_9BILA</name>
<feature type="non-terminal residue" evidence="2">
    <location>
        <position position="1"/>
    </location>
</feature>
<dbReference type="AlphaFoldDB" id="A0A8S2XQM6"/>
<dbReference type="InterPro" id="IPR024079">
    <property type="entry name" value="MetalloPept_cat_dom_sf"/>
</dbReference>
<gene>
    <name evidence="1" type="ORF">OVA965_LOCUS45208</name>
    <name evidence="2" type="ORF">TMI583_LOCUS48499</name>
</gene>
<dbReference type="SUPFAM" id="SSF55486">
    <property type="entry name" value="Metalloproteases ('zincins'), catalytic domain"/>
    <property type="match status" value="1"/>
</dbReference>
<dbReference type="GO" id="GO:0008237">
    <property type="term" value="F:metallopeptidase activity"/>
    <property type="evidence" value="ECO:0007669"/>
    <property type="project" value="InterPro"/>
</dbReference>
<sequence length="181" mass="21369">KLLTNSSYLFETILKNKHKQEWINDVDFTLNPCDDFYAFSCRKWLHQHPLSALEFKRSWLTERSKQIRTNFAKTFLDFSSSIYDKLGVNMYDSHSGEHIEDEIKSQTKNELEQFYTNGEYDGDDINHGDTYYKIIQKRMSQHDKVKKSAVSTLQSLTDMKNNEWKNVCIFILQSSSVNDNL</sequence>